<dbReference type="PATRIC" id="fig|1560234.3.peg.1797"/>
<dbReference type="GO" id="GO:0004107">
    <property type="term" value="F:chorismate synthase activity"/>
    <property type="evidence" value="ECO:0007669"/>
    <property type="project" value="UniProtKB-UniRule"/>
</dbReference>
<dbReference type="PROSITE" id="PS00787">
    <property type="entry name" value="CHORISMATE_SYNTHASE_1"/>
    <property type="match status" value="1"/>
</dbReference>
<evidence type="ECO:0000256" key="4">
    <source>
        <dbReference type="ARBA" id="ARBA00022605"/>
    </source>
</evidence>
<dbReference type="PANTHER" id="PTHR21085:SF0">
    <property type="entry name" value="CHORISMATE SYNTHASE"/>
    <property type="match status" value="1"/>
</dbReference>
<keyword evidence="7" id="KW-0285">Flavoprotein</keyword>
<dbReference type="PIRSF" id="PIRSF001456">
    <property type="entry name" value="Chorismate_synth"/>
    <property type="match status" value="1"/>
</dbReference>
<dbReference type="InterPro" id="IPR035904">
    <property type="entry name" value="Chorismate_synth_AroC_sf"/>
</dbReference>
<evidence type="ECO:0000313" key="10">
    <source>
        <dbReference type="Proteomes" id="UP000091979"/>
    </source>
</evidence>
<dbReference type="CDD" id="cd07304">
    <property type="entry name" value="Chorismate_synthase"/>
    <property type="match status" value="1"/>
</dbReference>
<feature type="binding site" evidence="7">
    <location>
        <position position="278"/>
    </location>
    <ligand>
        <name>FMN</name>
        <dbReference type="ChEBI" id="CHEBI:58210"/>
    </ligand>
</feature>
<keyword evidence="10" id="KW-1185">Reference proteome</keyword>
<comment type="subunit">
    <text evidence="7">Homotetramer.</text>
</comment>
<evidence type="ECO:0000256" key="5">
    <source>
        <dbReference type="ARBA" id="ARBA00023141"/>
    </source>
</evidence>
<sequence>MSGNTFGTLFRLSTFGESHGAALGGTIEGCPSGIALTEADIQRELDLRKPGQGGIAATARKEPDAVRILSGVFEGKTTGTSIGFIIENTDQRSRDYGDIMEKWRPGHADFGFDQKYGFRDYRGGGRSSGRETVSRVVGGAVAMQLLATQGISIHAYTVELGGIKAPSITPAGAQQRPYFASDDAVVDAWNERVLAVKKDGDTLGGIVQIEALGVPAGLGEPVFDKLDALLAHALMSVGSVKGVEIGQGFETARMLGSENNDGMDAQGFTSNNCGGSLGGISNGMPVIARAAIKPIPSIAKEQQTVTRSGEPCTMQVKGRHDICAIPRVVPVLKSMVALVLADLLLQQSKQFFSPVSGVVEPRGFDE</sequence>
<gene>
    <name evidence="7" type="primary">aroC</name>
    <name evidence="9" type="ORF">SP90_13410</name>
</gene>
<keyword evidence="7" id="KW-0274">FAD</keyword>
<comment type="catalytic activity">
    <reaction evidence="7 8">
        <text>5-O-(1-carboxyvinyl)-3-phosphoshikimate = chorismate + phosphate</text>
        <dbReference type="Rhea" id="RHEA:21020"/>
        <dbReference type="ChEBI" id="CHEBI:29748"/>
        <dbReference type="ChEBI" id="CHEBI:43474"/>
        <dbReference type="ChEBI" id="CHEBI:57701"/>
        <dbReference type="EC" id="4.2.3.5"/>
    </reaction>
</comment>
<dbReference type="Proteomes" id="UP000091979">
    <property type="component" value="Unassembled WGS sequence"/>
</dbReference>
<comment type="pathway">
    <text evidence="1 7 8">Metabolic intermediate biosynthesis; chorismate biosynthesis; chorismate from D-erythrose 4-phosphate and phosphoenolpyruvate: step 7/7.</text>
</comment>
<dbReference type="GO" id="GO:0005829">
    <property type="term" value="C:cytosol"/>
    <property type="evidence" value="ECO:0007669"/>
    <property type="project" value="TreeGrafter"/>
</dbReference>
<keyword evidence="7" id="KW-0521">NADP</keyword>
<dbReference type="GO" id="GO:0009073">
    <property type="term" value="P:aromatic amino acid family biosynthetic process"/>
    <property type="evidence" value="ECO:0007669"/>
    <property type="project" value="UniProtKB-KW"/>
</dbReference>
<dbReference type="NCBIfam" id="TIGR00033">
    <property type="entry name" value="aroC"/>
    <property type="match status" value="1"/>
</dbReference>
<comment type="similarity">
    <text evidence="2 7 8">Belongs to the chorismate synthase family.</text>
</comment>
<dbReference type="GO" id="GO:0010181">
    <property type="term" value="F:FMN binding"/>
    <property type="evidence" value="ECO:0007669"/>
    <property type="project" value="TreeGrafter"/>
</dbReference>
<dbReference type="PROSITE" id="PS00788">
    <property type="entry name" value="CHORISMATE_SYNTHASE_2"/>
    <property type="match status" value="1"/>
</dbReference>
<comment type="caution">
    <text evidence="7">Lacks conserved residue(s) required for the propagation of feature annotation.</text>
</comment>
<feature type="binding site" evidence="7">
    <location>
        <begin position="126"/>
        <end position="128"/>
    </location>
    <ligand>
        <name>FMN</name>
        <dbReference type="ChEBI" id="CHEBI:58210"/>
    </ligand>
</feature>
<feature type="binding site" evidence="7">
    <location>
        <position position="319"/>
    </location>
    <ligand>
        <name>FMN</name>
        <dbReference type="ChEBI" id="CHEBI:58210"/>
    </ligand>
</feature>
<evidence type="ECO:0000313" key="9">
    <source>
        <dbReference type="EMBL" id="OBQ46287.1"/>
    </source>
</evidence>
<dbReference type="InterPro" id="IPR020541">
    <property type="entry name" value="Chorismate_synthase_CS"/>
</dbReference>
<comment type="cofactor">
    <cofactor evidence="7 8">
        <name>FMNH2</name>
        <dbReference type="ChEBI" id="CHEBI:57618"/>
    </cofactor>
    <text evidence="7 8">Reduced FMN (FMNH(2)).</text>
</comment>
<keyword evidence="4 7" id="KW-0028">Amino-acid biosynthesis</keyword>
<evidence type="ECO:0000256" key="3">
    <source>
        <dbReference type="ARBA" id="ARBA00013036"/>
    </source>
</evidence>
<reference evidence="9 10" key="1">
    <citation type="submission" date="2015-01" db="EMBL/GenBank/DDBJ databases">
        <title>Desulfovibrio sp. JC271 draft genome sequence.</title>
        <authorList>
            <person name="Shivani Y."/>
            <person name="Subhash Y."/>
            <person name="Sasikala C."/>
            <person name="Ramana C.V."/>
        </authorList>
    </citation>
    <scope>NUCLEOTIDE SEQUENCE [LARGE SCALE GENOMIC DNA]</scope>
    <source>
        <strain evidence="9 10">JC271</strain>
    </source>
</reference>
<name>A0A1B7XAC1_9BACT</name>
<dbReference type="EMBL" id="JXMS01000027">
    <property type="protein sequence ID" value="OBQ46287.1"/>
    <property type="molecule type" value="Genomic_DNA"/>
</dbReference>
<keyword evidence="5 7" id="KW-0057">Aromatic amino acid biosynthesis</keyword>
<dbReference type="STRING" id="1560234.SP90_13410"/>
<feature type="binding site" evidence="7">
    <location>
        <begin position="293"/>
        <end position="297"/>
    </location>
    <ligand>
        <name>FMN</name>
        <dbReference type="ChEBI" id="CHEBI:58210"/>
    </ligand>
</feature>
<dbReference type="GO" id="GO:0009423">
    <property type="term" value="P:chorismate biosynthetic process"/>
    <property type="evidence" value="ECO:0007669"/>
    <property type="project" value="UniProtKB-UniRule"/>
</dbReference>
<keyword evidence="6 7" id="KW-0456">Lyase</keyword>
<organism evidence="9 10">
    <name type="scientific">Halodesulfovibrio spirochaetisodalis</name>
    <dbReference type="NCBI Taxonomy" id="1560234"/>
    <lineage>
        <taxon>Bacteria</taxon>
        <taxon>Pseudomonadati</taxon>
        <taxon>Thermodesulfobacteriota</taxon>
        <taxon>Desulfovibrionia</taxon>
        <taxon>Desulfovibrionales</taxon>
        <taxon>Desulfovibrionaceae</taxon>
        <taxon>Halodesulfovibrio</taxon>
    </lineage>
</organism>
<dbReference type="HAMAP" id="MF_00300">
    <property type="entry name" value="Chorismate_synth"/>
    <property type="match status" value="1"/>
</dbReference>
<dbReference type="RefSeq" id="WP_066857253.1">
    <property type="nucleotide sequence ID" value="NZ_JXMS01000027.1"/>
</dbReference>
<protein>
    <recommendedName>
        <fullName evidence="3 7">Chorismate synthase</fullName>
        <shortName evidence="7">CS</shortName>
        <ecNumber evidence="3 7">4.2.3.5</ecNumber>
    </recommendedName>
    <alternativeName>
        <fullName evidence="7">5-enolpyruvylshikimate-3-phosphate phospholyase</fullName>
    </alternativeName>
</protein>
<dbReference type="PANTHER" id="PTHR21085">
    <property type="entry name" value="CHORISMATE SYNTHASE"/>
    <property type="match status" value="1"/>
</dbReference>
<dbReference type="SUPFAM" id="SSF103263">
    <property type="entry name" value="Chorismate synthase, AroC"/>
    <property type="match status" value="1"/>
</dbReference>
<accession>A0A1B7XAC1</accession>
<comment type="caution">
    <text evidence="9">The sequence shown here is derived from an EMBL/GenBank/DDBJ whole genome shotgun (WGS) entry which is preliminary data.</text>
</comment>
<dbReference type="Gene3D" id="3.60.150.10">
    <property type="entry name" value="Chorismate synthase AroC"/>
    <property type="match status" value="1"/>
</dbReference>
<comment type="function">
    <text evidence="7">Catalyzes the anti-1,4-elimination of the C-3 phosphate and the C-6 proR hydrogen from 5-enolpyruvylshikimate-3-phosphate (EPSP) to yield chorismate, which is the branch point compound that serves as the starting substrate for the three terminal pathways of aromatic amino acid biosynthesis. This reaction introduces a second double bond into the aromatic ring system.</text>
</comment>
<evidence type="ECO:0000256" key="8">
    <source>
        <dbReference type="RuleBase" id="RU000605"/>
    </source>
</evidence>
<dbReference type="UniPathway" id="UPA00053">
    <property type="reaction ID" value="UER00090"/>
</dbReference>
<evidence type="ECO:0000256" key="6">
    <source>
        <dbReference type="ARBA" id="ARBA00023239"/>
    </source>
</evidence>
<evidence type="ECO:0000256" key="2">
    <source>
        <dbReference type="ARBA" id="ARBA00008014"/>
    </source>
</evidence>
<proteinExistence type="inferred from homology"/>
<keyword evidence="7" id="KW-0288">FMN</keyword>
<feature type="binding site" evidence="7">
    <location>
        <position position="48"/>
    </location>
    <ligand>
        <name>NADP(+)</name>
        <dbReference type="ChEBI" id="CHEBI:58349"/>
    </ligand>
</feature>
<dbReference type="GO" id="GO:0008652">
    <property type="term" value="P:amino acid biosynthetic process"/>
    <property type="evidence" value="ECO:0007669"/>
    <property type="project" value="UniProtKB-KW"/>
</dbReference>
<dbReference type="Pfam" id="PF01264">
    <property type="entry name" value="Chorismate_synt"/>
    <property type="match status" value="1"/>
</dbReference>
<dbReference type="AlphaFoldDB" id="A0A1B7XAC1"/>
<evidence type="ECO:0000256" key="7">
    <source>
        <dbReference type="HAMAP-Rule" id="MF_00300"/>
    </source>
</evidence>
<dbReference type="NCBIfam" id="NF003793">
    <property type="entry name" value="PRK05382.1"/>
    <property type="match status" value="1"/>
</dbReference>
<dbReference type="InterPro" id="IPR000453">
    <property type="entry name" value="Chorismate_synth"/>
</dbReference>
<evidence type="ECO:0000256" key="1">
    <source>
        <dbReference type="ARBA" id="ARBA00005044"/>
    </source>
</evidence>
<dbReference type="EC" id="4.2.3.5" evidence="3 7"/>
<dbReference type="OrthoDB" id="9771806at2"/>